<sequence>MEKVLELVFKKVMDAPNSMDVIDWLFGEQKDDVLNGKPVVLFGTESLGQEFFMLLKQYGISPKCFCNSDVSLAEYYCSLPVISIETLMAEHKDSVILISTQTYAASIKRMLLEKRFKQEQVLWPTNFDPLKGLYFSTTNLDAMGVFLNESDVCRGQVNRAFSDILIDNKDKIEKVYYALADEKSKEILINKLAFSLRCSNIQLFIDFLSSFSEPVNLFGSIPYPDPGPENYFYFNNDVFSLANDEVYVDVGAYDGDSISAFVQACNLNNVGYRKIYAFEPDPKTYNALIENTKDGYIAPKKIISQPFFLSYPFILEYNDNIYCIPESSTIQKVVSFKLLKFPN</sequence>
<reference evidence="1" key="1">
    <citation type="journal article" date="2015" name="Nature">
        <title>Complex archaea that bridge the gap between prokaryotes and eukaryotes.</title>
        <authorList>
            <person name="Spang A."/>
            <person name="Saw J.H."/>
            <person name="Jorgensen S.L."/>
            <person name="Zaremba-Niedzwiedzka K."/>
            <person name="Martijn J."/>
            <person name="Lind A.E."/>
            <person name="van Eijk R."/>
            <person name="Schleper C."/>
            <person name="Guy L."/>
            <person name="Ettema T.J."/>
        </authorList>
    </citation>
    <scope>NUCLEOTIDE SEQUENCE</scope>
</reference>
<dbReference type="EMBL" id="LAZR01014499">
    <property type="protein sequence ID" value="KKM17235.1"/>
    <property type="molecule type" value="Genomic_DNA"/>
</dbReference>
<dbReference type="InterPro" id="IPR029063">
    <property type="entry name" value="SAM-dependent_MTases_sf"/>
</dbReference>
<protein>
    <recommendedName>
        <fullName evidence="2">Methyltransferase FkbM domain-containing protein</fullName>
    </recommendedName>
</protein>
<organism evidence="1">
    <name type="scientific">marine sediment metagenome</name>
    <dbReference type="NCBI Taxonomy" id="412755"/>
    <lineage>
        <taxon>unclassified sequences</taxon>
        <taxon>metagenomes</taxon>
        <taxon>ecological metagenomes</taxon>
    </lineage>
</organism>
<dbReference type="SUPFAM" id="SSF53335">
    <property type="entry name" value="S-adenosyl-L-methionine-dependent methyltransferases"/>
    <property type="match status" value="1"/>
</dbReference>
<accession>A0A0F9KPF4</accession>
<gene>
    <name evidence="1" type="ORF">LCGC14_1677830</name>
</gene>
<feature type="non-terminal residue" evidence="1">
    <location>
        <position position="343"/>
    </location>
</feature>
<proteinExistence type="predicted"/>
<comment type="caution">
    <text evidence="1">The sequence shown here is derived from an EMBL/GenBank/DDBJ whole genome shotgun (WGS) entry which is preliminary data.</text>
</comment>
<name>A0A0F9KPF4_9ZZZZ</name>
<evidence type="ECO:0000313" key="1">
    <source>
        <dbReference type="EMBL" id="KKM17235.1"/>
    </source>
</evidence>
<evidence type="ECO:0008006" key="2">
    <source>
        <dbReference type="Google" id="ProtNLM"/>
    </source>
</evidence>
<dbReference type="AlphaFoldDB" id="A0A0F9KPF4"/>
<dbReference type="Gene3D" id="3.40.50.150">
    <property type="entry name" value="Vaccinia Virus protein VP39"/>
    <property type="match status" value="1"/>
</dbReference>